<name>A0A8H5BVF2_9AGAR</name>
<evidence type="ECO:0000313" key="1">
    <source>
        <dbReference type="EMBL" id="KAF5329092.1"/>
    </source>
</evidence>
<evidence type="ECO:0000313" key="2">
    <source>
        <dbReference type="Proteomes" id="UP000541558"/>
    </source>
</evidence>
<reference evidence="1 2" key="1">
    <citation type="journal article" date="2020" name="ISME J.">
        <title>Uncovering the hidden diversity of litter-decomposition mechanisms in mushroom-forming fungi.</title>
        <authorList>
            <person name="Floudas D."/>
            <person name="Bentzer J."/>
            <person name="Ahren D."/>
            <person name="Johansson T."/>
            <person name="Persson P."/>
            <person name="Tunlid A."/>
        </authorList>
    </citation>
    <scope>NUCLEOTIDE SEQUENCE [LARGE SCALE GENOMIC DNA]</scope>
    <source>
        <strain evidence="1 2">CBS 175.51</strain>
    </source>
</reference>
<accession>A0A8H5BVF2</accession>
<dbReference type="OrthoDB" id="3067625at2759"/>
<gene>
    <name evidence="1" type="ORF">D9611_014282</name>
</gene>
<protein>
    <submittedName>
        <fullName evidence="1">Uncharacterized protein</fullName>
    </submittedName>
</protein>
<keyword evidence="2" id="KW-1185">Reference proteome</keyword>
<dbReference type="EMBL" id="JAACJK010000122">
    <property type="protein sequence ID" value="KAF5329092.1"/>
    <property type="molecule type" value="Genomic_DNA"/>
</dbReference>
<comment type="caution">
    <text evidence="1">The sequence shown here is derived from an EMBL/GenBank/DDBJ whole genome shotgun (WGS) entry which is preliminary data.</text>
</comment>
<dbReference type="AlphaFoldDB" id="A0A8H5BVF2"/>
<sequence length="202" mass="22161">MHLDELTGFLQFTSQVIPTSRAFLRNLYDFSKGFTSRFTQRGIPGAAKKDIDWWRTVAVGWNGIRFVSPSRDVVHIFTNAAGTKGLGGHFGRQCPCICIAARRSSDLCSSALCSLLIARPTSAGVFATKTPTEIVPNADFSSALEESVRLTLVAFPRQIPKHMPSKRSNRIGPKAPENVIRVATLRVFGTKLSTPPSLSLLW</sequence>
<organism evidence="1 2">
    <name type="scientific">Ephemerocybe angulata</name>
    <dbReference type="NCBI Taxonomy" id="980116"/>
    <lineage>
        <taxon>Eukaryota</taxon>
        <taxon>Fungi</taxon>
        <taxon>Dikarya</taxon>
        <taxon>Basidiomycota</taxon>
        <taxon>Agaricomycotina</taxon>
        <taxon>Agaricomycetes</taxon>
        <taxon>Agaricomycetidae</taxon>
        <taxon>Agaricales</taxon>
        <taxon>Agaricineae</taxon>
        <taxon>Psathyrellaceae</taxon>
        <taxon>Ephemerocybe</taxon>
    </lineage>
</organism>
<proteinExistence type="predicted"/>
<dbReference type="Proteomes" id="UP000541558">
    <property type="component" value="Unassembled WGS sequence"/>
</dbReference>